<feature type="region of interest" description="Disordered" evidence="6">
    <location>
        <begin position="1"/>
        <end position="30"/>
    </location>
</feature>
<keyword evidence="9" id="KW-1185">Reference proteome</keyword>
<accession>A0A5E4W4H8</accession>
<dbReference type="GO" id="GO:0005886">
    <property type="term" value="C:plasma membrane"/>
    <property type="evidence" value="ECO:0007669"/>
    <property type="project" value="UniProtKB-SubCell"/>
</dbReference>
<dbReference type="OrthoDB" id="8926009at2"/>
<evidence type="ECO:0000256" key="4">
    <source>
        <dbReference type="ARBA" id="ARBA00022989"/>
    </source>
</evidence>
<evidence type="ECO:0000313" key="8">
    <source>
        <dbReference type="EMBL" id="VVE18526.1"/>
    </source>
</evidence>
<feature type="transmembrane region" description="Helical" evidence="7">
    <location>
        <begin position="146"/>
        <end position="166"/>
    </location>
</feature>
<comment type="subcellular location">
    <subcellularLocation>
        <location evidence="1">Cell membrane</location>
        <topology evidence="1">Multi-pass membrane protein</topology>
    </subcellularLocation>
</comment>
<evidence type="ECO:0000256" key="1">
    <source>
        <dbReference type="ARBA" id="ARBA00004651"/>
    </source>
</evidence>
<organism evidence="8 9">
    <name type="scientific">Pandoraea terrae</name>
    <dbReference type="NCBI Taxonomy" id="1537710"/>
    <lineage>
        <taxon>Bacteria</taxon>
        <taxon>Pseudomonadati</taxon>
        <taxon>Pseudomonadota</taxon>
        <taxon>Betaproteobacteria</taxon>
        <taxon>Burkholderiales</taxon>
        <taxon>Burkholderiaceae</taxon>
        <taxon>Pandoraea</taxon>
    </lineage>
</organism>
<sequence>MTDKIRSNVGPKPQAPAHANSEAWDDEQEQEKIVPLTRAQAERLFGPDVGRVSRVTPFRVVGAQVLLSLAATIAWWAFSARPLEAAVSAWLGGMLGWVPGALFALRLRMSGDRLSVGSLVMGEAIKVMTTIALLVAIAVAYPGVHWVALLVTFVLTLKAYWLAMAFR</sequence>
<evidence type="ECO:0000256" key="6">
    <source>
        <dbReference type="SAM" id="MobiDB-lite"/>
    </source>
</evidence>
<evidence type="ECO:0000256" key="7">
    <source>
        <dbReference type="SAM" id="Phobius"/>
    </source>
</evidence>
<evidence type="ECO:0000256" key="2">
    <source>
        <dbReference type="ARBA" id="ARBA00022475"/>
    </source>
</evidence>
<keyword evidence="4 7" id="KW-1133">Transmembrane helix</keyword>
<gene>
    <name evidence="8" type="ORF">PTE30175_02924</name>
</gene>
<feature type="transmembrane region" description="Helical" evidence="7">
    <location>
        <begin position="90"/>
        <end position="107"/>
    </location>
</feature>
<proteinExistence type="predicted"/>
<dbReference type="InterPro" id="IPR005598">
    <property type="entry name" value="ATP_synth_I"/>
</dbReference>
<protein>
    <submittedName>
        <fullName evidence="8">F0F1 ATP synthase subunit I</fullName>
    </submittedName>
</protein>
<feature type="transmembrane region" description="Helical" evidence="7">
    <location>
        <begin position="119"/>
        <end position="140"/>
    </location>
</feature>
<evidence type="ECO:0000256" key="3">
    <source>
        <dbReference type="ARBA" id="ARBA00022692"/>
    </source>
</evidence>
<name>A0A5E4W4H8_9BURK</name>
<dbReference type="EMBL" id="CABPRZ010000011">
    <property type="protein sequence ID" value="VVE18526.1"/>
    <property type="molecule type" value="Genomic_DNA"/>
</dbReference>
<keyword evidence="3 7" id="KW-0812">Transmembrane</keyword>
<reference evidence="8 9" key="1">
    <citation type="submission" date="2019-08" db="EMBL/GenBank/DDBJ databases">
        <authorList>
            <person name="Peeters C."/>
        </authorList>
    </citation>
    <scope>NUCLEOTIDE SEQUENCE [LARGE SCALE GENOMIC DNA]</scope>
    <source>
        <strain evidence="8 9">LMG 30175</strain>
    </source>
</reference>
<evidence type="ECO:0000256" key="5">
    <source>
        <dbReference type="ARBA" id="ARBA00023136"/>
    </source>
</evidence>
<keyword evidence="2" id="KW-1003">Cell membrane</keyword>
<dbReference type="RefSeq" id="WP_150697773.1">
    <property type="nucleotide sequence ID" value="NZ_CABPRZ010000011.1"/>
</dbReference>
<dbReference type="AlphaFoldDB" id="A0A5E4W4H8"/>
<feature type="transmembrane region" description="Helical" evidence="7">
    <location>
        <begin position="60"/>
        <end position="78"/>
    </location>
</feature>
<dbReference type="Pfam" id="PF03899">
    <property type="entry name" value="ATP-synt_I"/>
    <property type="match status" value="1"/>
</dbReference>
<keyword evidence="5 7" id="KW-0472">Membrane</keyword>
<dbReference type="Proteomes" id="UP000414233">
    <property type="component" value="Unassembled WGS sequence"/>
</dbReference>
<evidence type="ECO:0000313" key="9">
    <source>
        <dbReference type="Proteomes" id="UP000414233"/>
    </source>
</evidence>